<dbReference type="Gene3D" id="3.20.20.70">
    <property type="entry name" value="Aldolase class I"/>
    <property type="match status" value="1"/>
</dbReference>
<dbReference type="AlphaFoldDB" id="U4TPC8"/>
<dbReference type="InterPro" id="IPR043894">
    <property type="entry name" value="MupG_C"/>
</dbReference>
<sequence>MTFRQLGLSIYPDHSNYEEDARYLDLGHKYGFTRIFMSMLEASDPEATKAKFKKIISYGNTLGYDTVLDVSPRIFDDLGISYSDLSFFADLGVSGIRLDEGFNGATEAMLSYNPYNLFIELNMSNDVAYLDNVLSYQANEPFIFGCHNFYPQVGTGLPYDFFVRTTKRFKKYGIHTAAFVSSAHGNQGPWNVNDGLPTLEAHRHLPIAVQAKQLFASGLIDDVLIGNAYASEDELKALSDLNRYQLQFDVNFVPDVNDIEKTIVLKPQHFRRGDVNALVIRSTMPRVTYKDVPNPAHDNTIEFQRGDVLIGNDDFGHYKNELQIALQPHSDPRKNKVGRINEHELGLLDYVHPWSKFKFENHQ</sequence>
<evidence type="ECO:0000313" key="4">
    <source>
        <dbReference type="Proteomes" id="UP000030647"/>
    </source>
</evidence>
<dbReference type="Gene3D" id="2.40.100.10">
    <property type="entry name" value="Cyclophilin-like"/>
    <property type="match status" value="1"/>
</dbReference>
<keyword evidence="4" id="KW-1185">Reference proteome</keyword>
<dbReference type="PANTHER" id="PTHR38435">
    <property type="match status" value="1"/>
</dbReference>
<proteinExistence type="predicted"/>
<evidence type="ECO:0008006" key="5">
    <source>
        <dbReference type="Google" id="ProtNLM"/>
    </source>
</evidence>
<dbReference type="PANTHER" id="PTHR38435:SF1">
    <property type="entry name" value="DUF871 DOMAIN-CONTAINING PROTEIN"/>
    <property type="match status" value="1"/>
</dbReference>
<feature type="domain" description="6-phospho-N-acetylmuramidase N-terminal" evidence="2">
    <location>
        <begin position="6"/>
        <end position="239"/>
    </location>
</feature>
<dbReference type="InterPro" id="IPR013785">
    <property type="entry name" value="Aldolase_TIM"/>
</dbReference>
<dbReference type="OrthoDB" id="5809921at2"/>
<dbReference type="InterPro" id="IPR043797">
    <property type="entry name" value="MupG_N"/>
</dbReference>
<evidence type="ECO:0000259" key="1">
    <source>
        <dbReference type="Pfam" id="PF05913"/>
    </source>
</evidence>
<reference evidence="4" key="1">
    <citation type="journal article" date="2013" name="Genome Announc.">
        <title>Whole-Genome Sequencing of Lactobacillus shenzhenensis Strain LY-73T.</title>
        <authorList>
            <person name="Lin Z."/>
            <person name="Liu Z."/>
            <person name="Yang R."/>
            <person name="Zou Y."/>
            <person name="Wan D."/>
            <person name="Chen J."/>
            <person name="Guo M."/>
            <person name="Zhao J."/>
            <person name="Fang C."/>
            <person name="Yang R."/>
            <person name="Liu F."/>
        </authorList>
    </citation>
    <scope>NUCLEOTIDE SEQUENCE [LARGE SCALE GENOMIC DNA]</scope>
    <source>
        <strain evidence="4">LY-73</strain>
    </source>
</reference>
<dbReference type="InterPro" id="IPR017853">
    <property type="entry name" value="GH"/>
</dbReference>
<dbReference type="Pfam" id="PF19200">
    <property type="entry name" value="MupG_N"/>
    <property type="match status" value="1"/>
</dbReference>
<dbReference type="EMBL" id="KI271587">
    <property type="protein sequence ID" value="ERL65300.1"/>
    <property type="molecule type" value="Genomic_DNA"/>
</dbReference>
<accession>U4TPC8</accession>
<name>U4TPC8_9LACO</name>
<dbReference type="HOGENOM" id="CLU_065324_1_0_9"/>
<dbReference type="Pfam" id="PF05913">
    <property type="entry name" value="MupG_C"/>
    <property type="match status" value="1"/>
</dbReference>
<gene>
    <name evidence="3" type="ORF">L248_2699</name>
</gene>
<dbReference type="InterPro" id="IPR029000">
    <property type="entry name" value="Cyclophilin-like_dom_sf"/>
</dbReference>
<evidence type="ECO:0000259" key="2">
    <source>
        <dbReference type="Pfam" id="PF19200"/>
    </source>
</evidence>
<dbReference type="Proteomes" id="UP000030647">
    <property type="component" value="Unassembled WGS sequence"/>
</dbReference>
<dbReference type="eggNOG" id="COG3589">
    <property type="taxonomic scope" value="Bacteria"/>
</dbReference>
<evidence type="ECO:0000313" key="3">
    <source>
        <dbReference type="EMBL" id="ERL65300.1"/>
    </source>
</evidence>
<feature type="domain" description="6-phospho-N-acetylmuramidase C-terminal" evidence="1">
    <location>
        <begin position="246"/>
        <end position="360"/>
    </location>
</feature>
<dbReference type="SUPFAM" id="SSF51445">
    <property type="entry name" value="(Trans)glycosidases"/>
    <property type="match status" value="1"/>
</dbReference>
<dbReference type="STRING" id="1231336.L248_2699"/>
<dbReference type="RefSeq" id="WP_022529286.1">
    <property type="nucleotide sequence ID" value="NZ_KI271587.1"/>
</dbReference>
<protein>
    <recommendedName>
        <fullName evidence="5">PTS-associated protein</fullName>
    </recommendedName>
</protein>
<dbReference type="SUPFAM" id="SSF50891">
    <property type="entry name" value="Cyclophilin-like"/>
    <property type="match status" value="1"/>
</dbReference>
<dbReference type="InterPro" id="IPR008589">
    <property type="entry name" value="MupG"/>
</dbReference>
<organism evidence="3 4">
    <name type="scientific">Schleiferilactobacillus shenzhenensis LY-73</name>
    <dbReference type="NCBI Taxonomy" id="1231336"/>
    <lineage>
        <taxon>Bacteria</taxon>
        <taxon>Bacillati</taxon>
        <taxon>Bacillota</taxon>
        <taxon>Bacilli</taxon>
        <taxon>Lactobacillales</taxon>
        <taxon>Lactobacillaceae</taxon>
        <taxon>Schleiferilactobacillus</taxon>
    </lineage>
</organism>